<dbReference type="PANTHER" id="PTHR11705:SF119">
    <property type="entry name" value="OS02G0119300 PROTEIN"/>
    <property type="match status" value="1"/>
</dbReference>
<comment type="similarity">
    <text evidence="2 3">Belongs to the peptidase M14 family.</text>
</comment>
<dbReference type="PROSITE" id="PS52035">
    <property type="entry name" value="PEPTIDASE_M14"/>
    <property type="match status" value="1"/>
</dbReference>
<dbReference type="GO" id="GO:0006508">
    <property type="term" value="P:proteolysis"/>
    <property type="evidence" value="ECO:0007669"/>
    <property type="project" value="InterPro"/>
</dbReference>
<evidence type="ECO:0000256" key="4">
    <source>
        <dbReference type="SAM" id="SignalP"/>
    </source>
</evidence>
<feature type="domain" description="Peptidase M14" evidence="5">
    <location>
        <begin position="27"/>
        <end position="312"/>
    </location>
</feature>
<protein>
    <recommendedName>
        <fullName evidence="5">Peptidase M14 domain-containing protein</fullName>
    </recommendedName>
</protein>
<name>A0A7J6MK27_PERCH</name>
<dbReference type="EMBL" id="JAAPAO010000125">
    <property type="protein sequence ID" value="KAF4671903.1"/>
    <property type="molecule type" value="Genomic_DNA"/>
</dbReference>
<reference evidence="6 7" key="1">
    <citation type="submission" date="2020-04" db="EMBL/GenBank/DDBJ databases">
        <title>Perkinsus chesapeaki whole genome sequence.</title>
        <authorList>
            <person name="Bogema D.R."/>
        </authorList>
    </citation>
    <scope>NUCLEOTIDE SEQUENCE [LARGE SCALE GENOMIC DNA]</scope>
    <source>
        <strain evidence="6">ATCC PRA-425</strain>
    </source>
</reference>
<dbReference type="GO" id="GO:0004181">
    <property type="term" value="F:metallocarboxypeptidase activity"/>
    <property type="evidence" value="ECO:0007669"/>
    <property type="project" value="InterPro"/>
</dbReference>
<evidence type="ECO:0000313" key="6">
    <source>
        <dbReference type="EMBL" id="KAF4671903.1"/>
    </source>
</evidence>
<keyword evidence="7" id="KW-1185">Reference proteome</keyword>
<evidence type="ECO:0000313" key="7">
    <source>
        <dbReference type="Proteomes" id="UP000591131"/>
    </source>
</evidence>
<evidence type="ECO:0000259" key="5">
    <source>
        <dbReference type="PROSITE" id="PS52035"/>
    </source>
</evidence>
<gene>
    <name evidence="6" type="ORF">FOL47_001124</name>
</gene>
<evidence type="ECO:0000256" key="1">
    <source>
        <dbReference type="ARBA" id="ARBA00001947"/>
    </source>
</evidence>
<dbReference type="SMART" id="SM00631">
    <property type="entry name" value="Zn_pept"/>
    <property type="match status" value="1"/>
</dbReference>
<dbReference type="AlphaFoldDB" id="A0A7J6MK27"/>
<dbReference type="GO" id="GO:0005615">
    <property type="term" value="C:extracellular space"/>
    <property type="evidence" value="ECO:0007669"/>
    <property type="project" value="TreeGrafter"/>
</dbReference>
<evidence type="ECO:0000256" key="3">
    <source>
        <dbReference type="PROSITE-ProRule" id="PRU01379"/>
    </source>
</evidence>
<dbReference type="SUPFAM" id="SSF53187">
    <property type="entry name" value="Zn-dependent exopeptidases"/>
    <property type="match status" value="1"/>
</dbReference>
<sequence>MPPWPQALLGLLVLAFVGVDASVLPAFYHSTQKIRIALKNLVGICPGMSVTELHDDGISMTEVHFKNMAVDTAKPAKSGRALLVFGEHARELISSEIALDFIQQVCDIRNGKRRPTDTTQAAMGEMTILPIVNEAGRSIVMDKEDWCWRGNENGVDLNRNFGGSAHWSSRLRSVEENSGPSQFSEPETKARCSILRSLIDGVAPNFFLSVHSGMLGLFYPYAYSPQAHPRTAVSLESVLDKVADKGCQCPSGQASLEIGHGAPGSSLDYAFNDGRGAQFAYAVEVYSDPSHRSLFHEEYQQRKGVKAALITYLRGVSSADFGPIVGQKCLEYFNPMTQDEYSDVLQTWSNNILMMMQLSSSSGMETSSPALRGIAVHNIDTSIV</sequence>
<comment type="caution">
    <text evidence="6">The sequence shown here is derived from an EMBL/GenBank/DDBJ whole genome shotgun (WGS) entry which is preliminary data.</text>
</comment>
<evidence type="ECO:0000256" key="2">
    <source>
        <dbReference type="ARBA" id="ARBA00005988"/>
    </source>
</evidence>
<accession>A0A7J6MK27</accession>
<feature type="active site" description="Proton donor/acceptor" evidence="3">
    <location>
        <position position="284"/>
    </location>
</feature>
<keyword evidence="4" id="KW-0732">Signal</keyword>
<proteinExistence type="inferred from homology"/>
<dbReference type="Pfam" id="PF00246">
    <property type="entry name" value="Peptidase_M14"/>
    <property type="match status" value="1"/>
</dbReference>
<dbReference type="OrthoDB" id="3626597at2759"/>
<dbReference type="Proteomes" id="UP000591131">
    <property type="component" value="Unassembled WGS sequence"/>
</dbReference>
<feature type="signal peptide" evidence="4">
    <location>
        <begin position="1"/>
        <end position="21"/>
    </location>
</feature>
<comment type="cofactor">
    <cofactor evidence="1">
        <name>Zn(2+)</name>
        <dbReference type="ChEBI" id="CHEBI:29105"/>
    </cofactor>
</comment>
<dbReference type="Gene3D" id="3.40.630.10">
    <property type="entry name" value="Zn peptidases"/>
    <property type="match status" value="1"/>
</dbReference>
<organism evidence="6 7">
    <name type="scientific">Perkinsus chesapeaki</name>
    <name type="common">Clam parasite</name>
    <name type="synonym">Perkinsus andrewsi</name>
    <dbReference type="NCBI Taxonomy" id="330153"/>
    <lineage>
        <taxon>Eukaryota</taxon>
        <taxon>Sar</taxon>
        <taxon>Alveolata</taxon>
        <taxon>Perkinsozoa</taxon>
        <taxon>Perkinsea</taxon>
        <taxon>Perkinsida</taxon>
        <taxon>Perkinsidae</taxon>
        <taxon>Perkinsus</taxon>
    </lineage>
</organism>
<dbReference type="PANTHER" id="PTHR11705">
    <property type="entry name" value="PROTEASE FAMILY M14 CARBOXYPEPTIDASE A,B"/>
    <property type="match status" value="1"/>
</dbReference>
<dbReference type="InterPro" id="IPR000834">
    <property type="entry name" value="Peptidase_M14"/>
</dbReference>
<feature type="chain" id="PRO_5029888586" description="Peptidase M14 domain-containing protein" evidence="4">
    <location>
        <begin position="22"/>
        <end position="384"/>
    </location>
</feature>
<dbReference type="GO" id="GO:0008270">
    <property type="term" value="F:zinc ion binding"/>
    <property type="evidence" value="ECO:0007669"/>
    <property type="project" value="InterPro"/>
</dbReference>